<accession>A0A550BXY2</accession>
<dbReference type="GO" id="GO:0006384">
    <property type="term" value="P:transcription initiation at RNA polymerase III promoter"/>
    <property type="evidence" value="ECO:0007669"/>
    <property type="project" value="InterPro"/>
</dbReference>
<feature type="domain" description="Transcription factor IIIC 90kDa subunit N-terminal" evidence="2">
    <location>
        <begin position="27"/>
        <end position="264"/>
    </location>
</feature>
<feature type="region of interest" description="Disordered" evidence="1">
    <location>
        <begin position="768"/>
        <end position="820"/>
    </location>
</feature>
<dbReference type="InterPro" id="IPR024764">
    <property type="entry name" value="TFIIIC_Znf"/>
</dbReference>
<protein>
    <recommendedName>
        <fullName evidence="6">Transcription factor IIIC subunit delta N-term-domain-containing protein</fullName>
    </recommendedName>
</protein>
<feature type="compositionally biased region" description="Basic and acidic residues" evidence="1">
    <location>
        <begin position="797"/>
        <end position="812"/>
    </location>
</feature>
<dbReference type="GO" id="GO:0004402">
    <property type="term" value="F:histone acetyltransferase activity"/>
    <property type="evidence" value="ECO:0007669"/>
    <property type="project" value="InterPro"/>
</dbReference>
<gene>
    <name evidence="4" type="ORF">BD626DRAFT_515171</name>
</gene>
<evidence type="ECO:0000259" key="3">
    <source>
        <dbReference type="Pfam" id="PF12660"/>
    </source>
</evidence>
<evidence type="ECO:0008006" key="6">
    <source>
        <dbReference type="Google" id="ProtNLM"/>
    </source>
</evidence>
<sequence>MSEAPHIYTALSVPTVTAYPSPRCVEWTSDGQLCFLTRGAVYIMTPDHGISFDTSSVLRSSAGKSTEESTVGWFRTIIPIDKTIAYQWPEHSQDWSIGTLGAIDVSVWAVAASPSGLSPDNGCILATLTSNMDLTMWSGGKNAFKGEWYKLVEVTPRLLHIVEAEPVTRRTLKAQVTCIAWSEQTDFGLSPAPPLDGSLLVVGNRAGSIAFLRYREQSIELVSSVDVSNVWVVDVAISPWESMQPSSEYETQVAYALSDGCVGVVNLRQRLERITTADSFAYPFVIAATTDYPSRIITNADGRRVTALVWVVIEGRPPVLVYCKSGIVSLYSASPDSGSLSDNGTVQPSYWHGSKMFLIPPQMMSIGSSAFHPIVGVNYDAKADRLIITLQDGTFRVLRTFSSNPCWSPQAATAGDELTGTNPAPTPPVDSTAPGAQAAISLDAADVPMTDAANADRTEDTDVYITAAADVAATGNAVSREDDSDERPWSIDDDGRALSILTRQIFTRTEDVRVQRADVNRISGLTAYDDAGVVIWAYESARPSDFSYKHDAKNNSTLVVSALWAGAYDDEHLLASVAKTINSSHLVNGRSSRQLGRSPLHLLRPILFRLQNRAVFDRLRKRTLEILLAGYAGPTLANPADDLQCYTGPVNPQLRANFRTSITRSLFGCDTLFSLRLRLALADFIWKTSEQPHEREECGVVAQTLLNAISHRVQKTLLRHIIAVAGCLTTADLPFALRLTVQATLPGSPEDLNALGNTLLAALQHQEPGALERQPPAEPERQLPAVSQDGKPAASQSEEHAGGAHPMSDEALQRQQPAASGRQQIAGAAADLLPDALYEACPACGAGVPLQGITTAVCPSGHTWPRCSVTTFILSTPHVRTCVGCSRKALLPVVAEAGADFLPNAARCWIVDDLLQSVPKCLFCGNSFVSVL</sequence>
<evidence type="ECO:0000256" key="1">
    <source>
        <dbReference type="SAM" id="MobiDB-lite"/>
    </source>
</evidence>
<evidence type="ECO:0000259" key="2">
    <source>
        <dbReference type="Pfam" id="PF12657"/>
    </source>
</evidence>
<feature type="region of interest" description="Disordered" evidence="1">
    <location>
        <begin position="412"/>
        <end position="433"/>
    </location>
</feature>
<dbReference type="GO" id="GO:0000127">
    <property type="term" value="C:transcription factor TFIIIC complex"/>
    <property type="evidence" value="ECO:0007669"/>
    <property type="project" value="InterPro"/>
</dbReference>
<dbReference type="InterPro" id="IPR024761">
    <property type="entry name" value="TFIIIC_delta_N"/>
</dbReference>
<keyword evidence="5" id="KW-1185">Reference proteome</keyword>
<dbReference type="STRING" id="97359.A0A550BXY2"/>
<organism evidence="4 5">
    <name type="scientific">Schizophyllum amplum</name>
    <dbReference type="NCBI Taxonomy" id="97359"/>
    <lineage>
        <taxon>Eukaryota</taxon>
        <taxon>Fungi</taxon>
        <taxon>Dikarya</taxon>
        <taxon>Basidiomycota</taxon>
        <taxon>Agaricomycotina</taxon>
        <taxon>Agaricomycetes</taxon>
        <taxon>Agaricomycetidae</taxon>
        <taxon>Agaricales</taxon>
        <taxon>Schizophyllaceae</taxon>
        <taxon>Schizophyllum</taxon>
    </lineage>
</organism>
<reference evidence="4 5" key="1">
    <citation type="journal article" date="2019" name="New Phytol.">
        <title>Comparative genomics reveals unique wood-decay strategies and fruiting body development in the Schizophyllaceae.</title>
        <authorList>
            <person name="Almasi E."/>
            <person name="Sahu N."/>
            <person name="Krizsan K."/>
            <person name="Balint B."/>
            <person name="Kovacs G.M."/>
            <person name="Kiss B."/>
            <person name="Cseklye J."/>
            <person name="Drula E."/>
            <person name="Henrissat B."/>
            <person name="Nagy I."/>
            <person name="Chovatia M."/>
            <person name="Adam C."/>
            <person name="LaButti K."/>
            <person name="Lipzen A."/>
            <person name="Riley R."/>
            <person name="Grigoriev I.V."/>
            <person name="Nagy L.G."/>
        </authorList>
    </citation>
    <scope>NUCLEOTIDE SEQUENCE [LARGE SCALE GENOMIC DNA]</scope>
    <source>
        <strain evidence="4 5">NL-1724</strain>
    </source>
</reference>
<proteinExistence type="predicted"/>
<dbReference type="Pfam" id="PF12657">
    <property type="entry name" value="TFIIIC_delta"/>
    <property type="match status" value="1"/>
</dbReference>
<dbReference type="Pfam" id="PF12660">
    <property type="entry name" value="zf-TFIIIC"/>
    <property type="match status" value="1"/>
</dbReference>
<dbReference type="AlphaFoldDB" id="A0A550BXY2"/>
<dbReference type="EMBL" id="VDMD01000048">
    <property type="protein sequence ID" value="TRM57412.1"/>
    <property type="molecule type" value="Genomic_DNA"/>
</dbReference>
<dbReference type="Proteomes" id="UP000320762">
    <property type="component" value="Unassembled WGS sequence"/>
</dbReference>
<comment type="caution">
    <text evidence="4">The sequence shown here is derived from an EMBL/GenBank/DDBJ whole genome shotgun (WGS) entry which is preliminary data.</text>
</comment>
<dbReference type="InterPro" id="IPR015943">
    <property type="entry name" value="WD40/YVTN_repeat-like_dom_sf"/>
</dbReference>
<name>A0A550BXY2_9AGAR</name>
<evidence type="ECO:0000313" key="4">
    <source>
        <dbReference type="EMBL" id="TRM57412.1"/>
    </source>
</evidence>
<dbReference type="InterPro" id="IPR044230">
    <property type="entry name" value="GTF3C4"/>
</dbReference>
<dbReference type="SUPFAM" id="SSF50978">
    <property type="entry name" value="WD40 repeat-like"/>
    <property type="match status" value="1"/>
</dbReference>
<dbReference type="PANTHER" id="PTHR15496">
    <property type="entry name" value="GENERAL TRANSCRIPTION FACTOR 3C POLYPEPTIDE 4 FAMILY"/>
    <property type="match status" value="1"/>
</dbReference>
<dbReference type="OrthoDB" id="421374at2759"/>
<feature type="domain" description="Transcription factor IIIC putative zinc-finger" evidence="3">
    <location>
        <begin position="836"/>
        <end position="928"/>
    </location>
</feature>
<evidence type="ECO:0000313" key="5">
    <source>
        <dbReference type="Proteomes" id="UP000320762"/>
    </source>
</evidence>
<dbReference type="InterPro" id="IPR036322">
    <property type="entry name" value="WD40_repeat_dom_sf"/>
</dbReference>
<dbReference type="PANTHER" id="PTHR15496:SF2">
    <property type="entry name" value="GENERAL TRANSCRIPTION FACTOR 3C POLYPEPTIDE 4"/>
    <property type="match status" value="1"/>
</dbReference>
<dbReference type="Gene3D" id="2.130.10.10">
    <property type="entry name" value="YVTN repeat-like/Quinoprotein amine dehydrogenase"/>
    <property type="match status" value="1"/>
</dbReference>